<dbReference type="Gene3D" id="3.30.710.10">
    <property type="entry name" value="Potassium Channel Kv1.1, Chain A"/>
    <property type="match status" value="1"/>
</dbReference>
<dbReference type="InterPro" id="IPR011333">
    <property type="entry name" value="SKP1/BTB/POZ_sf"/>
</dbReference>
<dbReference type="STRING" id="1664694.A0A0N1P070"/>
<dbReference type="GeneID" id="28732276"/>
<evidence type="ECO:0000256" key="1">
    <source>
        <dbReference type="SAM" id="MobiDB-lite"/>
    </source>
</evidence>
<feature type="domain" description="BTB" evidence="2">
    <location>
        <begin position="96"/>
        <end position="170"/>
    </location>
</feature>
<dbReference type="VEuPathDB" id="FungiDB:AB675_11538"/>
<feature type="region of interest" description="Disordered" evidence="1">
    <location>
        <begin position="1"/>
        <end position="43"/>
    </location>
</feature>
<dbReference type="PANTHER" id="PTHR47843">
    <property type="entry name" value="BTB DOMAIN-CONTAINING PROTEIN-RELATED"/>
    <property type="match status" value="1"/>
</dbReference>
<name>A0A0N1P070_9EURO</name>
<organism evidence="3 4">
    <name type="scientific">Cyphellophora attinorum</name>
    <dbReference type="NCBI Taxonomy" id="1664694"/>
    <lineage>
        <taxon>Eukaryota</taxon>
        <taxon>Fungi</taxon>
        <taxon>Dikarya</taxon>
        <taxon>Ascomycota</taxon>
        <taxon>Pezizomycotina</taxon>
        <taxon>Eurotiomycetes</taxon>
        <taxon>Chaetothyriomycetidae</taxon>
        <taxon>Chaetothyriales</taxon>
        <taxon>Cyphellophoraceae</taxon>
        <taxon>Cyphellophora</taxon>
    </lineage>
</organism>
<dbReference type="InterPro" id="IPR000210">
    <property type="entry name" value="BTB/POZ_dom"/>
</dbReference>
<evidence type="ECO:0000259" key="2">
    <source>
        <dbReference type="PROSITE" id="PS50097"/>
    </source>
</evidence>
<sequence length="387" mass="42520">MAQRDADDAEGFVFTSASPVEGDRFSTTDHSSSSQATKLNDLERQERCPVAWTSIASSAASEANYSNARGQDDQVVPPPTPSDLVATQRLSPFASRSISLVVGADGSHAGKPLPITLTAHEDLLTSISPFFMAALRRSHLNGSFAEAHTGIIRLPDDRPDDVSMLLQWAYWQILLEKTQSLVNTSTATTASPTPTAKATSRSALLYHHSIDPSVHRYQRWKAEKRLLKETFGPSSPEVRGFKKQRKRPRPPAFGPLIRLYILADKYDVQGGLRADIVRRVEEVSKEANCVPDREDMDMLWDGLLEDVGCEGGLKSAVLRLFVGLDGRSLRGLFRDIGDGEGEEECVGWHPGFTRDLLLAMFEAKESAVAAEKEMRGGVGWRGLTKGR</sequence>
<proteinExistence type="predicted"/>
<gene>
    <name evidence="3" type="ORF">AB675_11538</name>
</gene>
<feature type="compositionally biased region" description="Polar residues" evidence="1">
    <location>
        <begin position="28"/>
        <end position="38"/>
    </location>
</feature>
<feature type="region of interest" description="Disordered" evidence="1">
    <location>
        <begin position="63"/>
        <end position="83"/>
    </location>
</feature>
<reference evidence="3 4" key="1">
    <citation type="submission" date="2015-06" db="EMBL/GenBank/DDBJ databases">
        <title>Draft genome of the ant-associated black yeast Phialophora attae CBS 131958.</title>
        <authorList>
            <person name="Moreno L.F."/>
            <person name="Stielow B.J."/>
            <person name="de Hoog S."/>
            <person name="Vicente V.A."/>
            <person name="Weiss V.A."/>
            <person name="de Vries M."/>
            <person name="Cruz L.M."/>
            <person name="Souza E.M."/>
        </authorList>
    </citation>
    <scope>NUCLEOTIDE SEQUENCE [LARGE SCALE GENOMIC DNA]</scope>
    <source>
        <strain evidence="3 4">CBS 131958</strain>
    </source>
</reference>
<dbReference type="AlphaFoldDB" id="A0A0N1P070"/>
<comment type="caution">
    <text evidence="3">The sequence shown here is derived from an EMBL/GenBank/DDBJ whole genome shotgun (WGS) entry which is preliminary data.</text>
</comment>
<evidence type="ECO:0000313" key="4">
    <source>
        <dbReference type="Proteomes" id="UP000038010"/>
    </source>
</evidence>
<accession>A0A0N1P070</accession>
<dbReference type="PROSITE" id="PS50097">
    <property type="entry name" value="BTB"/>
    <property type="match status" value="1"/>
</dbReference>
<evidence type="ECO:0000313" key="3">
    <source>
        <dbReference type="EMBL" id="KPI39886.1"/>
    </source>
</evidence>
<dbReference type="PANTHER" id="PTHR47843:SF2">
    <property type="entry name" value="BTB DOMAIN-CONTAINING PROTEIN"/>
    <property type="match status" value="1"/>
</dbReference>
<dbReference type="OrthoDB" id="194443at2759"/>
<dbReference type="EMBL" id="LFJN01000013">
    <property type="protein sequence ID" value="KPI39886.1"/>
    <property type="molecule type" value="Genomic_DNA"/>
</dbReference>
<dbReference type="CDD" id="cd18186">
    <property type="entry name" value="BTB_POZ_ZBTB_KLHL-like"/>
    <property type="match status" value="1"/>
</dbReference>
<dbReference type="Proteomes" id="UP000038010">
    <property type="component" value="Unassembled WGS sequence"/>
</dbReference>
<keyword evidence="4" id="KW-1185">Reference proteome</keyword>
<protein>
    <recommendedName>
        <fullName evidence="2">BTB domain-containing protein</fullName>
    </recommendedName>
</protein>
<dbReference type="RefSeq" id="XP_017999849.1">
    <property type="nucleotide sequence ID" value="XM_018140395.1"/>
</dbReference>